<evidence type="ECO:0000256" key="1">
    <source>
        <dbReference type="SAM" id="Phobius"/>
    </source>
</evidence>
<proteinExistence type="predicted"/>
<dbReference type="InterPro" id="IPR008756">
    <property type="entry name" value="Peptidase_M56"/>
</dbReference>
<keyword evidence="4" id="KW-1185">Reference proteome</keyword>
<sequence>MNYHVAKRIYLIACILFPFVIPFLSFSVMDAPELLHQIPNIQQTVINQGSVGPSILTEPNLVEQEKIDWVFVLVILGIGISVLLLIRFLKNLLQLYRLIRRNKGIPQSNFTLIVLNGKNDPFSFFKYVFVSKKDYGKDISKMVLDHELAHVRQVHSLDVLLAEIILIFAYWNPFNWLIKNSIQLNHEYLADEAVLNKSNSLKAYQYLLIGLEYQEKNPILSSQLNFKQLKTRLNMMNKKEKWRNKAGMLVFSGLLLAGSALLFSNKTAGSLPMETISEMEDVVSANKAFQATDTVPQKGASKAMLEEYDKVIRELSVGKNRNNVDFSSIDQKRMAYIASKMTKEQRAARSGEGNMFLSPGVFITLETKPTKKSPDMNTFSAWKNPSVYGVWIDGKKSSNKDLDNFSNDDIVYYSVSKLHGKAKEGRIYTHQIDVYTLSYYNKVFGNRLFDSN</sequence>
<feature type="domain" description="Peptidase M56" evidence="2">
    <location>
        <begin position="136"/>
        <end position="235"/>
    </location>
</feature>
<evidence type="ECO:0000259" key="2">
    <source>
        <dbReference type="Pfam" id="PF05569"/>
    </source>
</evidence>
<dbReference type="RefSeq" id="WP_167554222.1">
    <property type="nucleotide sequence ID" value="NZ_JAYLLN010000013.1"/>
</dbReference>
<dbReference type="InterPro" id="IPR052173">
    <property type="entry name" value="Beta-lactam_resp_regulator"/>
</dbReference>
<name>A0ABU8I641_9SPHI</name>
<dbReference type="CDD" id="cd07341">
    <property type="entry name" value="M56_BlaR1_MecR1_like"/>
    <property type="match status" value="1"/>
</dbReference>
<keyword evidence="1" id="KW-0472">Membrane</keyword>
<feature type="transmembrane region" description="Helical" evidence="1">
    <location>
        <begin position="9"/>
        <end position="29"/>
    </location>
</feature>
<evidence type="ECO:0000313" key="4">
    <source>
        <dbReference type="Proteomes" id="UP001363035"/>
    </source>
</evidence>
<gene>
    <name evidence="3" type="ORF">VJ786_07085</name>
</gene>
<dbReference type="Proteomes" id="UP001363035">
    <property type="component" value="Unassembled WGS sequence"/>
</dbReference>
<reference evidence="3 4" key="1">
    <citation type="submission" date="2024-01" db="EMBL/GenBank/DDBJ databases">
        <title>Sphingobacterium tenebrionis sp. nov., a novel endophyte isolated from tenebrio molitor intestines.</title>
        <authorList>
            <person name="Zhang C."/>
        </authorList>
    </citation>
    <scope>NUCLEOTIDE SEQUENCE [LARGE SCALE GENOMIC DNA]</scope>
    <source>
        <strain evidence="3 4">PU5-4</strain>
    </source>
</reference>
<protein>
    <submittedName>
        <fullName evidence="3">M56 family metallopeptidase</fullName>
    </submittedName>
</protein>
<accession>A0ABU8I641</accession>
<keyword evidence="1" id="KW-1133">Transmembrane helix</keyword>
<dbReference type="PANTHER" id="PTHR34978">
    <property type="entry name" value="POSSIBLE SENSOR-TRANSDUCER PROTEIN BLAR"/>
    <property type="match status" value="1"/>
</dbReference>
<evidence type="ECO:0000313" key="3">
    <source>
        <dbReference type="EMBL" id="MEI5984660.1"/>
    </source>
</evidence>
<organism evidence="3 4">
    <name type="scientific">Sphingobacterium tenebrionis</name>
    <dbReference type="NCBI Taxonomy" id="3111775"/>
    <lineage>
        <taxon>Bacteria</taxon>
        <taxon>Pseudomonadati</taxon>
        <taxon>Bacteroidota</taxon>
        <taxon>Sphingobacteriia</taxon>
        <taxon>Sphingobacteriales</taxon>
        <taxon>Sphingobacteriaceae</taxon>
        <taxon>Sphingobacterium</taxon>
    </lineage>
</organism>
<keyword evidence="1" id="KW-0812">Transmembrane</keyword>
<feature type="transmembrane region" description="Helical" evidence="1">
    <location>
        <begin position="69"/>
        <end position="89"/>
    </location>
</feature>
<comment type="caution">
    <text evidence="3">The sequence shown here is derived from an EMBL/GenBank/DDBJ whole genome shotgun (WGS) entry which is preliminary data.</text>
</comment>
<dbReference type="Pfam" id="PF05569">
    <property type="entry name" value="Peptidase_M56"/>
    <property type="match status" value="1"/>
</dbReference>
<dbReference type="EMBL" id="JAYLLN010000013">
    <property type="protein sequence ID" value="MEI5984660.1"/>
    <property type="molecule type" value="Genomic_DNA"/>
</dbReference>
<dbReference type="PANTHER" id="PTHR34978:SF3">
    <property type="entry name" value="SLR0241 PROTEIN"/>
    <property type="match status" value="1"/>
</dbReference>
<feature type="transmembrane region" description="Helical" evidence="1">
    <location>
        <begin position="246"/>
        <end position="263"/>
    </location>
</feature>